<dbReference type="Proteomes" id="UP000006671">
    <property type="component" value="Unassembled WGS sequence"/>
</dbReference>
<dbReference type="EMBL" id="GG738845">
    <property type="protein sequence ID" value="EFC50506.1"/>
    <property type="molecule type" value="Genomic_DNA"/>
</dbReference>
<dbReference type="SUPFAM" id="SSF50978">
    <property type="entry name" value="WD40 repeat-like"/>
    <property type="match status" value="1"/>
</dbReference>
<dbReference type="GeneID" id="8859249"/>
<keyword evidence="2" id="KW-0677">Repeat</keyword>
<protein>
    <submittedName>
        <fullName evidence="4">WD40 repeat domain-containing protein</fullName>
    </submittedName>
</protein>
<dbReference type="RefSeq" id="XP_002683250.1">
    <property type="nucleotide sequence ID" value="XM_002683204.1"/>
</dbReference>
<evidence type="ECO:0000313" key="4">
    <source>
        <dbReference type="EMBL" id="EFC50506.1"/>
    </source>
</evidence>
<dbReference type="VEuPathDB" id="AmoebaDB:NAEGRDRAFT_77815"/>
<evidence type="ECO:0000259" key="3">
    <source>
        <dbReference type="Pfam" id="PF21031"/>
    </source>
</evidence>
<dbReference type="InterPro" id="IPR001680">
    <property type="entry name" value="WD40_rpt"/>
</dbReference>
<dbReference type="InterPro" id="IPR036322">
    <property type="entry name" value="WD40_repeat_dom_sf"/>
</dbReference>
<dbReference type="PANTHER" id="PTHR44090">
    <property type="entry name" value="WD REPEAT-CONTAINING PROTEIN 61"/>
    <property type="match status" value="1"/>
</dbReference>
<dbReference type="SMART" id="SM00320">
    <property type="entry name" value="WD40"/>
    <property type="match status" value="3"/>
</dbReference>
<dbReference type="Gene3D" id="2.130.10.10">
    <property type="entry name" value="YVTN repeat-like/Quinoprotein amine dehydrogenase"/>
    <property type="match status" value="1"/>
</dbReference>
<dbReference type="GO" id="GO:0016593">
    <property type="term" value="C:Cdc73/Paf1 complex"/>
    <property type="evidence" value="ECO:0007669"/>
    <property type="project" value="TreeGrafter"/>
</dbReference>
<proteinExistence type="predicted"/>
<keyword evidence="1" id="KW-0853">WD repeat</keyword>
<accession>D2UYN4</accession>
<evidence type="ECO:0000256" key="1">
    <source>
        <dbReference type="ARBA" id="ARBA00022574"/>
    </source>
</evidence>
<dbReference type="Pfam" id="PF21031">
    <property type="entry name" value="WDR54"/>
    <property type="match status" value="1"/>
</dbReference>
<dbReference type="AlphaFoldDB" id="D2UYN4"/>
<organism evidence="5">
    <name type="scientific">Naegleria gruberi</name>
    <name type="common">Amoeba</name>
    <dbReference type="NCBI Taxonomy" id="5762"/>
    <lineage>
        <taxon>Eukaryota</taxon>
        <taxon>Discoba</taxon>
        <taxon>Heterolobosea</taxon>
        <taxon>Tetramitia</taxon>
        <taxon>Eutetramitia</taxon>
        <taxon>Vahlkampfiidae</taxon>
        <taxon>Naegleria</taxon>
    </lineage>
</organism>
<keyword evidence="5" id="KW-1185">Reference proteome</keyword>
<dbReference type="OrthoDB" id="756370at2759"/>
<dbReference type="InParanoid" id="D2UYN4"/>
<sequence length="303" mass="33005">MKELTLSDTPSIGYNNLVVDSKTDVMAYVSNGQIVAKPLKEFITNGKVDDNTVIQNLSDYEVKNVALCMDGKCIAATCEKGVLFYEAKSFSLLYFYKIDGEITFTFTALAGSGTKLYAGDTKGNLSVFTLNSQDSIMLESCKNISLFEITSVVFNGDHVCVGTANGDVLIMNSKCETIKCHKNKVEALEYPCSSLNIVGNVLISAFASGHVRIYDLVSGNKTAELGAHSKSVTALASKSKGGEIVFVTVSEDCSVFVWSYNNKISAVKGDRIKDSMIVGVQFVDENRLMLTCFEKKDCFLMDL</sequence>
<dbReference type="PANTHER" id="PTHR44090:SF1">
    <property type="entry name" value="SUPERKILLER COMPLEX PROTEIN 8"/>
    <property type="match status" value="1"/>
</dbReference>
<dbReference type="InterPro" id="IPR049546">
    <property type="entry name" value="WDR54_beta_prop"/>
</dbReference>
<dbReference type="InterPro" id="IPR051510">
    <property type="entry name" value="SKI8"/>
</dbReference>
<evidence type="ECO:0000313" key="5">
    <source>
        <dbReference type="Proteomes" id="UP000006671"/>
    </source>
</evidence>
<feature type="domain" description="WD repeat-containing protein 54 beta-propeller" evidence="3">
    <location>
        <begin position="75"/>
        <end position="285"/>
    </location>
</feature>
<dbReference type="KEGG" id="ngr:NAEGRDRAFT_77815"/>
<dbReference type="OMA" id="ALHACED"/>
<gene>
    <name evidence="4" type="ORF">NAEGRDRAFT_77815</name>
</gene>
<name>D2UYN4_NAEGR</name>
<dbReference type="InterPro" id="IPR015943">
    <property type="entry name" value="WD40/YVTN_repeat-like_dom_sf"/>
</dbReference>
<evidence type="ECO:0000256" key="2">
    <source>
        <dbReference type="ARBA" id="ARBA00022737"/>
    </source>
</evidence>
<reference evidence="4 5" key="1">
    <citation type="journal article" date="2010" name="Cell">
        <title>The genome of Naegleria gruberi illuminates early eukaryotic versatility.</title>
        <authorList>
            <person name="Fritz-Laylin L.K."/>
            <person name="Prochnik S.E."/>
            <person name="Ginger M.L."/>
            <person name="Dacks J.B."/>
            <person name="Carpenter M.L."/>
            <person name="Field M.C."/>
            <person name="Kuo A."/>
            <person name="Paredez A."/>
            <person name="Chapman J."/>
            <person name="Pham J."/>
            <person name="Shu S."/>
            <person name="Neupane R."/>
            <person name="Cipriano M."/>
            <person name="Mancuso J."/>
            <person name="Tu H."/>
            <person name="Salamov A."/>
            <person name="Lindquist E."/>
            <person name="Shapiro H."/>
            <person name="Lucas S."/>
            <person name="Grigoriev I.V."/>
            <person name="Cande W.Z."/>
            <person name="Fulton C."/>
            <person name="Rokhsar D.S."/>
            <person name="Dawson S.C."/>
        </authorList>
    </citation>
    <scope>NUCLEOTIDE SEQUENCE [LARGE SCALE GENOMIC DNA]</scope>
    <source>
        <strain evidence="4 5">NEG-M</strain>
    </source>
</reference>